<evidence type="ECO:0000256" key="3">
    <source>
        <dbReference type="ARBA" id="ARBA00023242"/>
    </source>
</evidence>
<comment type="subcellular location">
    <subcellularLocation>
        <location evidence="1">Nucleus</location>
    </subcellularLocation>
</comment>
<reference evidence="6 7" key="1">
    <citation type="submission" date="2024-10" db="EMBL/GenBank/DDBJ databases">
        <title>Updated reference genomes for cyclostephanoid diatoms.</title>
        <authorList>
            <person name="Roberts W.R."/>
            <person name="Alverson A.J."/>
        </authorList>
    </citation>
    <scope>NUCLEOTIDE SEQUENCE [LARGE SCALE GENOMIC DNA]</scope>
    <source>
        <strain evidence="6 7">AJA010-31</strain>
    </source>
</reference>
<dbReference type="InterPro" id="IPR036390">
    <property type="entry name" value="WH_DNA-bd_sf"/>
</dbReference>
<feature type="domain" description="HSF-type DNA-binding" evidence="5">
    <location>
        <begin position="142"/>
        <end position="236"/>
    </location>
</feature>
<dbReference type="GO" id="GO:0005634">
    <property type="term" value="C:nucleus"/>
    <property type="evidence" value="ECO:0007669"/>
    <property type="project" value="UniProtKB-SubCell"/>
</dbReference>
<proteinExistence type="predicted"/>
<dbReference type="Gene3D" id="1.10.10.10">
    <property type="entry name" value="Winged helix-like DNA-binding domain superfamily/Winged helix DNA-binding domain"/>
    <property type="match status" value="1"/>
</dbReference>
<keyword evidence="3" id="KW-0539">Nucleus</keyword>
<protein>
    <recommendedName>
        <fullName evidence="5">HSF-type DNA-binding domain-containing protein</fullName>
    </recommendedName>
</protein>
<evidence type="ECO:0000256" key="4">
    <source>
        <dbReference type="SAM" id="MobiDB-lite"/>
    </source>
</evidence>
<dbReference type="SUPFAM" id="SSF46785">
    <property type="entry name" value="Winged helix' DNA-binding domain"/>
    <property type="match status" value="1"/>
</dbReference>
<dbReference type="Proteomes" id="UP001530400">
    <property type="component" value="Unassembled WGS sequence"/>
</dbReference>
<dbReference type="Pfam" id="PF00447">
    <property type="entry name" value="HSF_DNA-bind"/>
    <property type="match status" value="1"/>
</dbReference>
<keyword evidence="2" id="KW-0238">DNA-binding</keyword>
<accession>A0ABD3QG96</accession>
<feature type="region of interest" description="Disordered" evidence="4">
    <location>
        <begin position="115"/>
        <end position="139"/>
    </location>
</feature>
<keyword evidence="7" id="KW-1185">Reference proteome</keyword>
<organism evidence="6 7">
    <name type="scientific">Cyclotella atomus</name>
    <dbReference type="NCBI Taxonomy" id="382360"/>
    <lineage>
        <taxon>Eukaryota</taxon>
        <taxon>Sar</taxon>
        <taxon>Stramenopiles</taxon>
        <taxon>Ochrophyta</taxon>
        <taxon>Bacillariophyta</taxon>
        <taxon>Coscinodiscophyceae</taxon>
        <taxon>Thalassiosirophycidae</taxon>
        <taxon>Stephanodiscales</taxon>
        <taxon>Stephanodiscaceae</taxon>
        <taxon>Cyclotella</taxon>
    </lineage>
</organism>
<evidence type="ECO:0000259" key="5">
    <source>
        <dbReference type="Pfam" id="PF00447"/>
    </source>
</evidence>
<name>A0ABD3QG96_9STRA</name>
<gene>
    <name evidence="6" type="ORF">ACHAWO_007422</name>
</gene>
<dbReference type="EMBL" id="JALLPJ020000196">
    <property type="protein sequence ID" value="KAL3799082.1"/>
    <property type="molecule type" value="Genomic_DNA"/>
</dbReference>
<dbReference type="PANTHER" id="PTHR10015">
    <property type="entry name" value="HEAT SHOCK TRANSCRIPTION FACTOR"/>
    <property type="match status" value="1"/>
</dbReference>
<comment type="caution">
    <text evidence="6">The sequence shown here is derived from an EMBL/GenBank/DDBJ whole genome shotgun (WGS) entry which is preliminary data.</text>
</comment>
<evidence type="ECO:0000256" key="1">
    <source>
        <dbReference type="ARBA" id="ARBA00004123"/>
    </source>
</evidence>
<evidence type="ECO:0000313" key="6">
    <source>
        <dbReference type="EMBL" id="KAL3799082.1"/>
    </source>
</evidence>
<dbReference type="GO" id="GO:0003677">
    <property type="term" value="F:DNA binding"/>
    <property type="evidence" value="ECO:0007669"/>
    <property type="project" value="UniProtKB-KW"/>
</dbReference>
<sequence>MTSSSIPDALLALADVASVYEQCSSIAAQLTANATAQLQPPSVDVDPTARHDTTILNSIRPPAASRPAKKRPVPIELAQLDPAVATVAEFKKSKTAPKLMTPTMAAAATPAAASHVPTIKLKSKSKDKKPKRNSSLSHTPSFPAILMGMLSSPLNAQYISFLPDDQRFVILDPAAFESKLLPLHFEAEDENLYWNFTRTLDEWEFKSEPSEEYPGKDVYSHPLFKKGDWEGCLKITKPGSIKSAIDEVKAASLLKPIGSMPPLPSRETQMDSAQSLAFLNASLSKHMSATETSRILCNRYGLLNGSTKFQAMLSAQAAQNESSALQALMLQAQQGDISTLQAMMMPQHADLSSLQATMAAQQARSRIITDAVEALKNLASKPRTISPEFSQVASMFGNQGNNLDVMTELFIKHGMERMMGRQVMRSQMGQQGFGL</sequence>
<feature type="compositionally biased region" description="Basic residues" evidence="4">
    <location>
        <begin position="121"/>
        <end position="132"/>
    </location>
</feature>
<evidence type="ECO:0000256" key="2">
    <source>
        <dbReference type="ARBA" id="ARBA00023125"/>
    </source>
</evidence>
<evidence type="ECO:0000313" key="7">
    <source>
        <dbReference type="Proteomes" id="UP001530400"/>
    </source>
</evidence>
<dbReference type="AlphaFoldDB" id="A0ABD3QG96"/>
<dbReference type="InterPro" id="IPR036388">
    <property type="entry name" value="WH-like_DNA-bd_sf"/>
</dbReference>
<dbReference type="PANTHER" id="PTHR10015:SF206">
    <property type="entry name" value="HSF-TYPE DNA-BINDING DOMAIN-CONTAINING PROTEIN"/>
    <property type="match status" value="1"/>
</dbReference>
<dbReference type="InterPro" id="IPR000232">
    <property type="entry name" value="HSF_DNA-bd"/>
</dbReference>